<evidence type="ECO:0000256" key="5">
    <source>
        <dbReference type="ARBA" id="ARBA00023157"/>
    </source>
</evidence>
<evidence type="ECO:0000256" key="2">
    <source>
        <dbReference type="ARBA" id="ARBA00022529"/>
    </source>
</evidence>
<comment type="caution">
    <text evidence="6">The sequence shown here is derived from an EMBL/GenBank/DDBJ whole genome shotgun (WGS) entry which is preliminary data.</text>
</comment>
<dbReference type="EMBL" id="JAAWWB010000031">
    <property type="protein sequence ID" value="KAG6744892.1"/>
    <property type="molecule type" value="Genomic_DNA"/>
</dbReference>
<dbReference type="OrthoDB" id="1077042at2759"/>
<dbReference type="PANTHER" id="PTHR33830:SF34">
    <property type="entry name" value="KNOTTIN SCORPION TOXIN-LIKE DOMAIN-CONTAINING PROTEIN"/>
    <property type="match status" value="1"/>
</dbReference>
<evidence type="ECO:0000256" key="1">
    <source>
        <dbReference type="ARBA" id="ARBA00006722"/>
    </source>
</evidence>
<protein>
    <recommendedName>
        <fullName evidence="8">Defensin-like protein</fullName>
    </recommendedName>
</protein>
<reference evidence="6" key="1">
    <citation type="journal article" date="2020" name="bioRxiv">
        <title>Hybrid origin of Populus tomentosa Carr. identified through genome sequencing and phylogenomic analysis.</title>
        <authorList>
            <person name="An X."/>
            <person name="Gao K."/>
            <person name="Chen Z."/>
            <person name="Li J."/>
            <person name="Yang X."/>
            <person name="Yang X."/>
            <person name="Zhou J."/>
            <person name="Guo T."/>
            <person name="Zhao T."/>
            <person name="Huang S."/>
            <person name="Miao D."/>
            <person name="Khan W.U."/>
            <person name="Rao P."/>
            <person name="Ye M."/>
            <person name="Lei B."/>
            <person name="Liao W."/>
            <person name="Wang J."/>
            <person name="Ji L."/>
            <person name="Li Y."/>
            <person name="Guo B."/>
            <person name="Mustafa N.S."/>
            <person name="Li S."/>
            <person name="Yun Q."/>
            <person name="Keller S.R."/>
            <person name="Mao J."/>
            <person name="Zhang R."/>
            <person name="Strauss S.H."/>
        </authorList>
    </citation>
    <scope>NUCLEOTIDE SEQUENCE</scope>
    <source>
        <strain evidence="6">GM15</strain>
        <tissue evidence="6">Leaf</tissue>
    </source>
</reference>
<dbReference type="Proteomes" id="UP000886885">
    <property type="component" value="Chromosome 16A"/>
</dbReference>
<evidence type="ECO:0000256" key="3">
    <source>
        <dbReference type="ARBA" id="ARBA00022577"/>
    </source>
</evidence>
<dbReference type="AlphaFoldDB" id="A0A8X8C8G2"/>
<evidence type="ECO:0000256" key="4">
    <source>
        <dbReference type="ARBA" id="ARBA00022821"/>
    </source>
</evidence>
<evidence type="ECO:0008006" key="8">
    <source>
        <dbReference type="Google" id="ProtNLM"/>
    </source>
</evidence>
<keyword evidence="7" id="KW-1185">Reference proteome</keyword>
<evidence type="ECO:0000313" key="6">
    <source>
        <dbReference type="EMBL" id="KAG6744892.1"/>
    </source>
</evidence>
<accession>A0A8X8C8G2</accession>
<dbReference type="GO" id="GO:0050832">
    <property type="term" value="P:defense response to fungus"/>
    <property type="evidence" value="ECO:0007669"/>
    <property type="project" value="UniProtKB-KW"/>
</dbReference>
<dbReference type="PANTHER" id="PTHR33830">
    <property type="entry name" value="DEFENSIN-LIKE PROTEIN 184-RELATED"/>
    <property type="match status" value="1"/>
</dbReference>
<evidence type="ECO:0000313" key="7">
    <source>
        <dbReference type="Proteomes" id="UP000886885"/>
    </source>
</evidence>
<dbReference type="GO" id="GO:0031640">
    <property type="term" value="P:killing of cells of another organism"/>
    <property type="evidence" value="ECO:0007669"/>
    <property type="project" value="UniProtKB-KW"/>
</dbReference>
<name>A0A8X8C8G2_POPTO</name>
<sequence>MLYSKLVTSTTELSCKTRLKLEYEDILRTLLSSTPASLRLFSLNPTHNEPVAYVLSLHSKFSEPRAIIHEVNAVRIPEHTCHKLLDMNSCDSQKCNQECSKEPLGVGECRNTFCSCTYYCKQPPM</sequence>
<keyword evidence="4" id="KW-0611">Plant defense</keyword>
<gene>
    <name evidence="6" type="ORF">POTOM_051533</name>
</gene>
<dbReference type="Pfam" id="PF07333">
    <property type="entry name" value="SLR1-BP"/>
    <property type="match status" value="1"/>
</dbReference>
<organism evidence="6 7">
    <name type="scientific">Populus tomentosa</name>
    <name type="common">Chinese white poplar</name>
    <dbReference type="NCBI Taxonomy" id="118781"/>
    <lineage>
        <taxon>Eukaryota</taxon>
        <taxon>Viridiplantae</taxon>
        <taxon>Streptophyta</taxon>
        <taxon>Embryophyta</taxon>
        <taxon>Tracheophyta</taxon>
        <taxon>Spermatophyta</taxon>
        <taxon>Magnoliopsida</taxon>
        <taxon>eudicotyledons</taxon>
        <taxon>Gunneridae</taxon>
        <taxon>Pentapetalae</taxon>
        <taxon>rosids</taxon>
        <taxon>fabids</taxon>
        <taxon>Malpighiales</taxon>
        <taxon>Salicaceae</taxon>
        <taxon>Saliceae</taxon>
        <taxon>Populus</taxon>
    </lineage>
</organism>
<proteinExistence type="inferred from homology"/>
<dbReference type="InterPro" id="IPR010851">
    <property type="entry name" value="DEFL"/>
</dbReference>
<comment type="similarity">
    <text evidence="1">Belongs to the DEFL family.</text>
</comment>
<keyword evidence="3" id="KW-0295">Fungicide</keyword>
<keyword evidence="2" id="KW-0929">Antimicrobial</keyword>
<keyword evidence="5" id="KW-1015">Disulfide bond</keyword>